<evidence type="ECO:0000259" key="1">
    <source>
        <dbReference type="Pfam" id="PF21601"/>
    </source>
</evidence>
<name>A0A5C7FJJ1_9BACT</name>
<protein>
    <recommendedName>
        <fullName evidence="1">Gliding motility-associated protein GldM first immunoglobulin-like domain-containing protein</fullName>
    </recommendedName>
</protein>
<keyword evidence="3" id="KW-1185">Reference proteome</keyword>
<proteinExistence type="predicted"/>
<organism evidence="2 3">
    <name type="scientific">Neolewinella aurantiaca</name>
    <dbReference type="NCBI Taxonomy" id="2602767"/>
    <lineage>
        <taxon>Bacteria</taxon>
        <taxon>Pseudomonadati</taxon>
        <taxon>Bacteroidota</taxon>
        <taxon>Saprospiria</taxon>
        <taxon>Saprospirales</taxon>
        <taxon>Lewinellaceae</taxon>
        <taxon>Neolewinella</taxon>
    </lineage>
</organism>
<dbReference type="Pfam" id="PF21601">
    <property type="entry name" value="GldM_2nd"/>
    <property type="match status" value="1"/>
</dbReference>
<dbReference type="AlphaFoldDB" id="A0A5C7FJJ1"/>
<accession>A0A5C7FJJ1</accession>
<sequence>MPRRYALIFISLLLVQFCAVYAWQRYERNEELTKLSASLSATNQAAIANQEEMLEMQIRSYEELMRDGSKARFAPLLHFVLKNYAAYDELTNDDNDNDFRKQALALIEAVSSDYVAMMTEHHLSMDLSEDDAKYKCGKIEDSAVISLDDLTVIPHQLPPALQRDMAQMITLDYLKDILLDAMSITCSRVYVFDQFFPLFMSDRCAYERGDSLNARVAIGSYSNALDPANVKLTVGGQELEIGLDGIAVFKAPAGKRGDHRLKTKVVVTNPLTGEVETGEGQFNYRVD</sequence>
<dbReference type="RefSeq" id="WP_147928976.1">
    <property type="nucleotide sequence ID" value="NZ_VOXD01000002.1"/>
</dbReference>
<comment type="caution">
    <text evidence="2">The sequence shown here is derived from an EMBL/GenBank/DDBJ whole genome shotgun (WGS) entry which is preliminary data.</text>
</comment>
<evidence type="ECO:0000313" key="3">
    <source>
        <dbReference type="Proteomes" id="UP000321907"/>
    </source>
</evidence>
<evidence type="ECO:0000313" key="2">
    <source>
        <dbReference type="EMBL" id="TXF91436.1"/>
    </source>
</evidence>
<feature type="domain" description="Gliding motility-associated protein GldM first immunoglobulin-like" evidence="1">
    <location>
        <begin position="189"/>
        <end position="276"/>
    </location>
</feature>
<dbReference type="OrthoDB" id="1491311at2"/>
<dbReference type="Proteomes" id="UP000321907">
    <property type="component" value="Unassembled WGS sequence"/>
</dbReference>
<dbReference type="EMBL" id="VOXD01000002">
    <property type="protein sequence ID" value="TXF91436.1"/>
    <property type="molecule type" value="Genomic_DNA"/>
</dbReference>
<gene>
    <name evidence="2" type="ORF">FUA23_01700</name>
</gene>
<dbReference type="InterPro" id="IPR048405">
    <property type="entry name" value="GldM_Ig-like-1"/>
</dbReference>
<reference evidence="2 3" key="1">
    <citation type="submission" date="2019-08" db="EMBL/GenBank/DDBJ databases">
        <title>Lewinella sp. strain SSH13 Genome sequencing and assembly.</title>
        <authorList>
            <person name="Kim I."/>
        </authorList>
    </citation>
    <scope>NUCLEOTIDE SEQUENCE [LARGE SCALE GENOMIC DNA]</scope>
    <source>
        <strain evidence="2 3">SSH13</strain>
    </source>
</reference>